<proteinExistence type="predicted"/>
<dbReference type="SUPFAM" id="SSF51679">
    <property type="entry name" value="Bacterial luciferase-like"/>
    <property type="match status" value="1"/>
</dbReference>
<dbReference type="InterPro" id="IPR011251">
    <property type="entry name" value="Luciferase-like_dom"/>
</dbReference>
<dbReference type="Pfam" id="PF00296">
    <property type="entry name" value="Bac_luciferase"/>
    <property type="match status" value="1"/>
</dbReference>
<dbReference type="Proteomes" id="UP001174909">
    <property type="component" value="Unassembled WGS sequence"/>
</dbReference>
<dbReference type="InterPro" id="IPR036661">
    <property type="entry name" value="Luciferase-like_sf"/>
</dbReference>
<evidence type="ECO:0000259" key="1">
    <source>
        <dbReference type="Pfam" id="PF00296"/>
    </source>
</evidence>
<gene>
    <name evidence="2" type="ORF">GBAR_LOCUS13621</name>
</gene>
<dbReference type="EMBL" id="CASHTH010002004">
    <property type="protein sequence ID" value="CAI8023314.1"/>
    <property type="molecule type" value="Genomic_DNA"/>
</dbReference>
<keyword evidence="3" id="KW-1185">Reference proteome</keyword>
<evidence type="ECO:0000313" key="2">
    <source>
        <dbReference type="EMBL" id="CAI8023314.1"/>
    </source>
</evidence>
<accession>A0AA35S5J2</accession>
<evidence type="ECO:0000313" key="3">
    <source>
        <dbReference type="Proteomes" id="UP001174909"/>
    </source>
</evidence>
<organism evidence="2 3">
    <name type="scientific">Geodia barretti</name>
    <name type="common">Barrett's horny sponge</name>
    <dbReference type="NCBI Taxonomy" id="519541"/>
    <lineage>
        <taxon>Eukaryota</taxon>
        <taxon>Metazoa</taxon>
        <taxon>Porifera</taxon>
        <taxon>Demospongiae</taxon>
        <taxon>Heteroscleromorpha</taxon>
        <taxon>Tetractinellida</taxon>
        <taxon>Astrophorina</taxon>
        <taxon>Geodiidae</taxon>
        <taxon>Geodia</taxon>
    </lineage>
</organism>
<dbReference type="Gene3D" id="3.20.20.30">
    <property type="entry name" value="Luciferase-like domain"/>
    <property type="match status" value="1"/>
</dbReference>
<dbReference type="GO" id="GO:0016705">
    <property type="term" value="F:oxidoreductase activity, acting on paired donors, with incorporation or reduction of molecular oxygen"/>
    <property type="evidence" value="ECO:0007669"/>
    <property type="project" value="InterPro"/>
</dbReference>
<reference evidence="2" key="1">
    <citation type="submission" date="2023-03" db="EMBL/GenBank/DDBJ databases">
        <authorList>
            <person name="Steffen K."/>
            <person name="Cardenas P."/>
        </authorList>
    </citation>
    <scope>NUCLEOTIDE SEQUENCE</scope>
</reference>
<dbReference type="AlphaFoldDB" id="A0AA35S5J2"/>
<sequence length="148" mass="16867">MKTNLQEYKQEWKAAGHPGEGGDINVRFPVYIAPSEAEAIEEPKESIEAFFQRQRELFEYSRGRQGADVSAGRQARYERLVNSTYEDLLETRVVFGSPEQVIDRLHEFKEMLGISGITAELNPGGFLPKEAVQRSLRLMTEEVMPAFK</sequence>
<name>A0AA35S5J2_GEOBA</name>
<feature type="domain" description="Luciferase-like" evidence="1">
    <location>
        <begin position="2"/>
        <end position="111"/>
    </location>
</feature>
<comment type="caution">
    <text evidence="2">The sequence shown here is derived from an EMBL/GenBank/DDBJ whole genome shotgun (WGS) entry which is preliminary data.</text>
</comment>
<protein>
    <recommendedName>
        <fullName evidence="1">Luciferase-like domain-containing protein</fullName>
    </recommendedName>
</protein>